<accession>A0ABW3U0Q4</accession>
<keyword evidence="3" id="KW-1185">Reference proteome</keyword>
<feature type="transmembrane region" description="Helical" evidence="1">
    <location>
        <begin position="53"/>
        <end position="70"/>
    </location>
</feature>
<reference evidence="3" key="1">
    <citation type="journal article" date="2019" name="Int. J. Syst. Evol. Microbiol.">
        <title>The Global Catalogue of Microorganisms (GCM) 10K type strain sequencing project: providing services to taxonomists for standard genome sequencing and annotation.</title>
        <authorList>
            <consortium name="The Broad Institute Genomics Platform"/>
            <consortium name="The Broad Institute Genome Sequencing Center for Infectious Disease"/>
            <person name="Wu L."/>
            <person name="Ma J."/>
        </authorList>
    </citation>
    <scope>NUCLEOTIDE SEQUENCE [LARGE SCALE GENOMIC DNA]</scope>
    <source>
        <strain evidence="3">CCUG 53915</strain>
    </source>
</reference>
<dbReference type="EMBL" id="JBHTLT010000118">
    <property type="protein sequence ID" value="MFD1206260.1"/>
    <property type="molecule type" value="Genomic_DNA"/>
</dbReference>
<keyword evidence="1" id="KW-1133">Transmembrane helix</keyword>
<feature type="transmembrane region" description="Helical" evidence="1">
    <location>
        <begin position="114"/>
        <end position="132"/>
    </location>
</feature>
<keyword evidence="1" id="KW-0812">Transmembrane</keyword>
<dbReference type="Proteomes" id="UP001597231">
    <property type="component" value="Unassembled WGS sequence"/>
</dbReference>
<evidence type="ECO:0000256" key="1">
    <source>
        <dbReference type="SAM" id="Phobius"/>
    </source>
</evidence>
<evidence type="ECO:0000313" key="3">
    <source>
        <dbReference type="Proteomes" id="UP001597231"/>
    </source>
</evidence>
<gene>
    <name evidence="2" type="ORF">ACFQ38_14270</name>
</gene>
<sequence>MKGDMRFTYPLWQMGFILLLIGITTIIGIASDYKLTNSTDSFLFEFTMEGNSFWYFAIWLAILLIYLALFRWKLHQHNKRNTDHKLKFSSLKPQEYMNDDELFEDVTRRATQKVYSYFTIALPIVAGFFLILPIGKFGMLNVLLLLAIGQYYIYYRTIRKYIAEDTD</sequence>
<comment type="caution">
    <text evidence="2">The sequence shown here is derived from an EMBL/GenBank/DDBJ whole genome shotgun (WGS) entry which is preliminary data.</text>
</comment>
<dbReference type="RefSeq" id="WP_381481731.1">
    <property type="nucleotide sequence ID" value="NZ_JBHTLT010000118.1"/>
</dbReference>
<feature type="transmembrane region" description="Helical" evidence="1">
    <location>
        <begin position="138"/>
        <end position="155"/>
    </location>
</feature>
<proteinExistence type="predicted"/>
<name>A0ABW3U0Q4_9BACL</name>
<protein>
    <submittedName>
        <fullName evidence="2">Uncharacterized protein</fullName>
    </submittedName>
</protein>
<organism evidence="2 3">
    <name type="scientific">Sporosarcina contaminans</name>
    <dbReference type="NCBI Taxonomy" id="633403"/>
    <lineage>
        <taxon>Bacteria</taxon>
        <taxon>Bacillati</taxon>
        <taxon>Bacillota</taxon>
        <taxon>Bacilli</taxon>
        <taxon>Bacillales</taxon>
        <taxon>Caryophanaceae</taxon>
        <taxon>Sporosarcina</taxon>
    </lineage>
</organism>
<evidence type="ECO:0000313" key="2">
    <source>
        <dbReference type="EMBL" id="MFD1206260.1"/>
    </source>
</evidence>
<feature type="transmembrane region" description="Helical" evidence="1">
    <location>
        <begin position="12"/>
        <end position="33"/>
    </location>
</feature>
<keyword evidence="1" id="KW-0472">Membrane</keyword>